<dbReference type="AlphaFoldDB" id="B0XSV5"/>
<keyword evidence="1" id="KW-0723">Serine/threonine-protein kinase</keyword>
<dbReference type="Gene3D" id="1.10.510.10">
    <property type="entry name" value="Transferase(Phosphotransferase) domain 1"/>
    <property type="match status" value="1"/>
</dbReference>
<dbReference type="SMART" id="SM00220">
    <property type="entry name" value="S_TKc"/>
    <property type="match status" value="1"/>
</dbReference>
<feature type="signal peptide" evidence="4">
    <location>
        <begin position="1"/>
        <end position="26"/>
    </location>
</feature>
<sequence>MALILLYGYVMRRGVLWLFLFEMMTSTNLDLASEQKYVAVKVLASNHQEQALSGELGIYKHLSRLKSSHIGSAYIRGLDRRFSESLFKETLLCILQALDFLHREGNVVHTGMSPATADRREYLLEMTDGVTDIKATNIMLRIDDESILEDFEKAEQQSPSPEKVVGKNRTIYTSRRLRLPHDDLWGQPVLCDLGQARIGRAHTGLIQPEIYRAPEVLFDMGWGHSADIWNLGVMAWDIFEGRPLFSALDEDQEYSPSHHVADGDGGCSWAATVVLHPAKPGNSQCIFRERSFSLSSLADQANDFIGEWLGEGGVTIPNTSLERLEEKLNGNGQQSFLQFTRSMLQWTPETRKTAKELLKDPWRNS</sequence>
<dbReference type="GO" id="GO:0005524">
    <property type="term" value="F:ATP binding"/>
    <property type="evidence" value="ECO:0007669"/>
    <property type="project" value="UniProtKB-KW"/>
</dbReference>
<dbReference type="PROSITE" id="PS50011">
    <property type="entry name" value="PROTEIN_KINASE_DOM"/>
    <property type="match status" value="1"/>
</dbReference>
<evidence type="ECO:0000313" key="6">
    <source>
        <dbReference type="EMBL" id="EDP53732.1"/>
    </source>
</evidence>
<evidence type="ECO:0000256" key="3">
    <source>
        <dbReference type="ARBA" id="ARBA00022840"/>
    </source>
</evidence>
<reference evidence="6 7" key="1">
    <citation type="journal article" date="2008" name="PLoS Genet.">
        <title>Genomic islands in the pathogenic filamentous fungus Aspergillus fumigatus.</title>
        <authorList>
            <person name="Fedorova N.D."/>
            <person name="Khaldi N."/>
            <person name="Joardar V.S."/>
            <person name="Maiti R."/>
            <person name="Amedeo P."/>
            <person name="Anderson M.J."/>
            <person name="Crabtree J."/>
            <person name="Silva J.C."/>
            <person name="Badger J.H."/>
            <person name="Albarraq A."/>
            <person name="Angiuoli S."/>
            <person name="Bussey H."/>
            <person name="Bowyer P."/>
            <person name="Cotty P.J."/>
            <person name="Dyer P.S."/>
            <person name="Egan A."/>
            <person name="Galens K."/>
            <person name="Fraser-Liggett C.M."/>
            <person name="Haas B.J."/>
            <person name="Inman J.M."/>
            <person name="Kent R."/>
            <person name="Lemieux S."/>
            <person name="Malavazi I."/>
            <person name="Orvis J."/>
            <person name="Roemer T."/>
            <person name="Ronning C.M."/>
            <person name="Sundaram J.P."/>
            <person name="Sutton G."/>
            <person name="Turner G."/>
            <person name="Venter J.C."/>
            <person name="White O.R."/>
            <person name="Whitty B.R."/>
            <person name="Youngman P."/>
            <person name="Wolfe K.H."/>
            <person name="Goldman G.H."/>
            <person name="Wortman J.R."/>
            <person name="Jiang B."/>
            <person name="Denning D.W."/>
            <person name="Nierman W.C."/>
        </authorList>
    </citation>
    <scope>NUCLEOTIDE SEQUENCE [LARGE SCALE GENOMIC DNA]</scope>
    <source>
        <strain evidence="7">CBS 144.89 / FGSC A1163 / CEA10</strain>
    </source>
</reference>
<keyword evidence="6" id="KW-0418">Kinase</keyword>
<dbReference type="InterPro" id="IPR011009">
    <property type="entry name" value="Kinase-like_dom_sf"/>
</dbReference>
<dbReference type="GO" id="GO:0004674">
    <property type="term" value="F:protein serine/threonine kinase activity"/>
    <property type="evidence" value="ECO:0007669"/>
    <property type="project" value="UniProtKB-KW"/>
</dbReference>
<dbReference type="InterPro" id="IPR000719">
    <property type="entry name" value="Prot_kinase_dom"/>
</dbReference>
<feature type="domain" description="Protein kinase" evidence="5">
    <location>
        <begin position="1"/>
        <end position="363"/>
    </location>
</feature>
<dbReference type="EMBL" id="DS499595">
    <property type="protein sequence ID" value="EDP53732.1"/>
    <property type="molecule type" value="Genomic_DNA"/>
</dbReference>
<dbReference type="PANTHER" id="PTHR24055">
    <property type="entry name" value="MITOGEN-ACTIVATED PROTEIN KINASE"/>
    <property type="match status" value="1"/>
</dbReference>
<dbReference type="SUPFAM" id="SSF56112">
    <property type="entry name" value="Protein kinase-like (PK-like)"/>
    <property type="match status" value="1"/>
</dbReference>
<evidence type="ECO:0000256" key="2">
    <source>
        <dbReference type="ARBA" id="ARBA00022741"/>
    </source>
</evidence>
<dbReference type="HOGENOM" id="CLU_000288_81_1_1"/>
<dbReference type="VEuPathDB" id="FungiDB:AFUB_017750"/>
<evidence type="ECO:0000313" key="7">
    <source>
        <dbReference type="Proteomes" id="UP000001699"/>
    </source>
</evidence>
<name>B0XSV5_ASPFC</name>
<evidence type="ECO:0000256" key="1">
    <source>
        <dbReference type="ARBA" id="ARBA00022527"/>
    </source>
</evidence>
<dbReference type="Pfam" id="PF00069">
    <property type="entry name" value="Pkinase"/>
    <property type="match status" value="1"/>
</dbReference>
<organism evidence="6 7">
    <name type="scientific">Aspergillus fumigatus (strain CBS 144.89 / FGSC A1163 / CEA10)</name>
    <name type="common">Neosartorya fumigata</name>
    <dbReference type="NCBI Taxonomy" id="451804"/>
    <lineage>
        <taxon>Eukaryota</taxon>
        <taxon>Fungi</taxon>
        <taxon>Dikarya</taxon>
        <taxon>Ascomycota</taxon>
        <taxon>Pezizomycotina</taxon>
        <taxon>Eurotiomycetes</taxon>
        <taxon>Eurotiomycetidae</taxon>
        <taxon>Eurotiales</taxon>
        <taxon>Aspergillaceae</taxon>
        <taxon>Aspergillus</taxon>
        <taxon>Aspergillus subgen. Fumigati</taxon>
    </lineage>
</organism>
<keyword evidence="6" id="KW-0808">Transferase</keyword>
<dbReference type="OrthoDB" id="5979581at2759"/>
<evidence type="ECO:0000256" key="4">
    <source>
        <dbReference type="SAM" id="SignalP"/>
    </source>
</evidence>
<accession>B0XSV5</accession>
<gene>
    <name evidence="6" type="ORF">AFUB_017750</name>
</gene>
<proteinExistence type="predicted"/>
<dbReference type="InterPro" id="IPR050117">
    <property type="entry name" value="MAPK"/>
</dbReference>
<dbReference type="PhylomeDB" id="B0XSV5"/>
<evidence type="ECO:0000259" key="5">
    <source>
        <dbReference type="PROSITE" id="PS50011"/>
    </source>
</evidence>
<feature type="chain" id="PRO_5002760446" evidence="4">
    <location>
        <begin position="27"/>
        <end position="365"/>
    </location>
</feature>
<dbReference type="Proteomes" id="UP000001699">
    <property type="component" value="Unassembled WGS sequence"/>
</dbReference>
<keyword evidence="7" id="KW-1185">Reference proteome</keyword>
<keyword evidence="4" id="KW-0732">Signal</keyword>
<protein>
    <submittedName>
        <fullName evidence="6">Protein kinase, putative</fullName>
    </submittedName>
</protein>
<keyword evidence="3" id="KW-0067">ATP-binding</keyword>
<keyword evidence="2" id="KW-0547">Nucleotide-binding</keyword>